<evidence type="ECO:0000313" key="3">
    <source>
        <dbReference type="Proteomes" id="UP000275076"/>
    </source>
</evidence>
<feature type="transmembrane region" description="Helical" evidence="1">
    <location>
        <begin position="46"/>
        <end position="69"/>
    </location>
</feature>
<dbReference type="RefSeq" id="WP_125554457.1">
    <property type="nucleotide sequence ID" value="NZ_RBVX01000002.1"/>
</dbReference>
<reference evidence="2 3" key="1">
    <citation type="submission" date="2018-10" db="EMBL/GenBank/DDBJ databases">
        <title>Draft genome sequence of Bacillus salarius IM0101, isolated from a hypersaline soil in Inner Mongolia, China.</title>
        <authorList>
            <person name="Yamprayoonswat W."/>
            <person name="Boonvisut S."/>
            <person name="Jumpathong W."/>
            <person name="Sittihan S."/>
            <person name="Ruangsuj P."/>
            <person name="Wanthongcharoen S."/>
            <person name="Thongpramul N."/>
            <person name="Pimmason S."/>
            <person name="Yu B."/>
            <person name="Yasawong M."/>
        </authorList>
    </citation>
    <scope>NUCLEOTIDE SEQUENCE [LARGE SCALE GENOMIC DNA]</scope>
    <source>
        <strain evidence="2 3">IM0101</strain>
    </source>
</reference>
<protein>
    <submittedName>
        <fullName evidence="2">Uncharacterized protein</fullName>
    </submittedName>
</protein>
<dbReference type="AlphaFoldDB" id="A0A3R9WWA5"/>
<keyword evidence="3" id="KW-1185">Reference proteome</keyword>
<feature type="transmembrane region" description="Helical" evidence="1">
    <location>
        <begin position="21"/>
        <end position="40"/>
    </location>
</feature>
<dbReference type="EMBL" id="RBVX01000002">
    <property type="protein sequence ID" value="RSL34897.1"/>
    <property type="molecule type" value="Genomic_DNA"/>
</dbReference>
<keyword evidence="1" id="KW-0812">Transmembrane</keyword>
<gene>
    <name evidence="2" type="ORF">D7Z54_03435</name>
</gene>
<organism evidence="2 3">
    <name type="scientific">Salibacterium salarium</name>
    <dbReference type="NCBI Taxonomy" id="284579"/>
    <lineage>
        <taxon>Bacteria</taxon>
        <taxon>Bacillati</taxon>
        <taxon>Bacillota</taxon>
        <taxon>Bacilli</taxon>
        <taxon>Bacillales</taxon>
        <taxon>Bacillaceae</taxon>
    </lineage>
</organism>
<name>A0A3R9WWA5_9BACI</name>
<dbReference type="Proteomes" id="UP000275076">
    <property type="component" value="Unassembled WGS sequence"/>
</dbReference>
<keyword evidence="1" id="KW-1133">Transmembrane helix</keyword>
<comment type="caution">
    <text evidence="2">The sequence shown here is derived from an EMBL/GenBank/DDBJ whole genome shotgun (WGS) entry which is preliminary data.</text>
</comment>
<feature type="transmembrane region" description="Helical" evidence="1">
    <location>
        <begin position="76"/>
        <end position="92"/>
    </location>
</feature>
<accession>A0A3R9WWA5</accession>
<evidence type="ECO:0000313" key="2">
    <source>
        <dbReference type="EMBL" id="RSL34897.1"/>
    </source>
</evidence>
<proteinExistence type="predicted"/>
<evidence type="ECO:0000256" key="1">
    <source>
        <dbReference type="SAM" id="Phobius"/>
    </source>
</evidence>
<keyword evidence="1" id="KW-0472">Membrane</keyword>
<sequence>MSDEVTKKEKLFNPEVNKSSKLSFVLMLLIVFVLLQITSIPSVIVLSYATLIIIGFIVFHVLKIVFYTGKKKGKDIFMTVIAFILLGWAMTLF</sequence>